<sequence>MKLHFKGQYQSNPRMLMRRCSYAEIRTREVSYARRLGGLEYPRFHAYVELTDDGFTVNLHLDQKRPSYGTHTAHSGEYEGELVESEGRRIKTVIEGMRLKK</sequence>
<evidence type="ECO:0008006" key="3">
    <source>
        <dbReference type="Google" id="ProtNLM"/>
    </source>
</evidence>
<dbReference type="EMBL" id="MFQE01000049">
    <property type="protein sequence ID" value="OGH70351.1"/>
    <property type="molecule type" value="Genomic_DNA"/>
</dbReference>
<dbReference type="AlphaFoldDB" id="A0A1F6MFC8"/>
<proteinExistence type="predicted"/>
<reference evidence="1 2" key="1">
    <citation type="journal article" date="2016" name="Nat. Commun.">
        <title>Thousands of microbial genomes shed light on interconnected biogeochemical processes in an aquifer system.</title>
        <authorList>
            <person name="Anantharaman K."/>
            <person name="Brown C.T."/>
            <person name="Hug L.A."/>
            <person name="Sharon I."/>
            <person name="Castelle C.J."/>
            <person name="Probst A.J."/>
            <person name="Thomas B.C."/>
            <person name="Singh A."/>
            <person name="Wilkins M.J."/>
            <person name="Karaoz U."/>
            <person name="Brodie E.L."/>
            <person name="Williams K.H."/>
            <person name="Hubbard S.S."/>
            <person name="Banfield J.F."/>
        </authorList>
    </citation>
    <scope>NUCLEOTIDE SEQUENCE [LARGE SCALE GENOMIC DNA]</scope>
</reference>
<protein>
    <recommendedName>
        <fullName evidence="3">CYTH domain-containing protein</fullName>
    </recommendedName>
</protein>
<dbReference type="Proteomes" id="UP000177457">
    <property type="component" value="Unassembled WGS sequence"/>
</dbReference>
<name>A0A1F6MFC8_9BACT</name>
<organism evidence="1 2">
    <name type="scientific">Candidatus Magasanikbacteria bacterium RIFCSPHIGHO2_02_FULL_51_14</name>
    <dbReference type="NCBI Taxonomy" id="1798683"/>
    <lineage>
        <taxon>Bacteria</taxon>
        <taxon>Candidatus Magasanikiibacteriota</taxon>
    </lineage>
</organism>
<evidence type="ECO:0000313" key="2">
    <source>
        <dbReference type="Proteomes" id="UP000177457"/>
    </source>
</evidence>
<evidence type="ECO:0000313" key="1">
    <source>
        <dbReference type="EMBL" id="OGH70351.1"/>
    </source>
</evidence>
<accession>A0A1F6MFC8</accession>
<gene>
    <name evidence="1" type="ORF">A3C90_02990</name>
</gene>
<comment type="caution">
    <text evidence="1">The sequence shown here is derived from an EMBL/GenBank/DDBJ whole genome shotgun (WGS) entry which is preliminary data.</text>
</comment>